<feature type="region of interest" description="Disordered" evidence="6">
    <location>
        <begin position="381"/>
        <end position="401"/>
    </location>
</feature>
<gene>
    <name evidence="9" type="ORF">V2J85_19075</name>
</gene>
<keyword evidence="2" id="KW-1003">Cell membrane</keyword>
<dbReference type="PANTHER" id="PTHR43124">
    <property type="entry name" value="PURINE EFFLUX PUMP PBUE"/>
    <property type="match status" value="1"/>
</dbReference>
<feature type="transmembrane region" description="Helical" evidence="7">
    <location>
        <begin position="132"/>
        <end position="151"/>
    </location>
</feature>
<evidence type="ECO:0000259" key="8">
    <source>
        <dbReference type="PROSITE" id="PS50850"/>
    </source>
</evidence>
<feature type="transmembrane region" description="Helical" evidence="7">
    <location>
        <begin position="36"/>
        <end position="58"/>
    </location>
</feature>
<feature type="domain" description="Major facilitator superfamily (MFS) profile" evidence="8">
    <location>
        <begin position="1"/>
        <end position="378"/>
    </location>
</feature>
<dbReference type="InterPro" id="IPR020846">
    <property type="entry name" value="MFS_dom"/>
</dbReference>
<feature type="transmembrane region" description="Helical" evidence="7">
    <location>
        <begin position="203"/>
        <end position="223"/>
    </location>
</feature>
<keyword evidence="5 7" id="KW-0472">Membrane</keyword>
<keyword evidence="4 7" id="KW-1133">Transmembrane helix</keyword>
<evidence type="ECO:0000256" key="5">
    <source>
        <dbReference type="ARBA" id="ARBA00023136"/>
    </source>
</evidence>
<name>A0ABU7NRB3_9ACTN</name>
<evidence type="ECO:0000256" key="1">
    <source>
        <dbReference type="ARBA" id="ARBA00004651"/>
    </source>
</evidence>
<dbReference type="InterPro" id="IPR050189">
    <property type="entry name" value="MFS_Efflux_Transporters"/>
</dbReference>
<dbReference type="InterPro" id="IPR036259">
    <property type="entry name" value="MFS_trans_sf"/>
</dbReference>
<feature type="transmembrane region" description="Helical" evidence="7">
    <location>
        <begin position="354"/>
        <end position="375"/>
    </location>
</feature>
<dbReference type="Pfam" id="PF07690">
    <property type="entry name" value="MFS_1"/>
    <property type="match status" value="1"/>
</dbReference>
<dbReference type="Gene3D" id="1.20.1250.20">
    <property type="entry name" value="MFS general substrate transporter like domains"/>
    <property type="match status" value="1"/>
</dbReference>
<dbReference type="RefSeq" id="WP_330822277.1">
    <property type="nucleotide sequence ID" value="NZ_JAZBJP010000010.1"/>
</dbReference>
<evidence type="ECO:0000313" key="9">
    <source>
        <dbReference type="EMBL" id="MEE4421437.1"/>
    </source>
</evidence>
<accession>A0ABU7NRB3</accession>
<dbReference type="PROSITE" id="PS50850">
    <property type="entry name" value="MFS"/>
    <property type="match status" value="1"/>
</dbReference>
<dbReference type="SUPFAM" id="SSF103473">
    <property type="entry name" value="MFS general substrate transporter"/>
    <property type="match status" value="1"/>
</dbReference>
<organism evidence="9 10">
    <name type="scientific">Streptomyces bugieae</name>
    <dbReference type="NCBI Taxonomy" id="3098223"/>
    <lineage>
        <taxon>Bacteria</taxon>
        <taxon>Bacillati</taxon>
        <taxon>Actinomycetota</taxon>
        <taxon>Actinomycetes</taxon>
        <taxon>Kitasatosporales</taxon>
        <taxon>Streptomycetaceae</taxon>
        <taxon>Streptomyces</taxon>
    </lineage>
</organism>
<keyword evidence="3 7" id="KW-0812">Transmembrane</keyword>
<dbReference type="CDD" id="cd17324">
    <property type="entry name" value="MFS_NepI_like"/>
    <property type="match status" value="1"/>
</dbReference>
<dbReference type="InterPro" id="IPR011701">
    <property type="entry name" value="MFS"/>
</dbReference>
<evidence type="ECO:0000256" key="6">
    <source>
        <dbReference type="SAM" id="MobiDB-lite"/>
    </source>
</evidence>
<dbReference type="PRINTS" id="PR01035">
    <property type="entry name" value="TCRTETA"/>
</dbReference>
<keyword evidence="10" id="KW-1185">Reference proteome</keyword>
<evidence type="ECO:0000313" key="10">
    <source>
        <dbReference type="Proteomes" id="UP001307760"/>
    </source>
</evidence>
<sequence length="401" mass="40790">MFLKFFALTMSLFVIGTGELLPGGVIEDLSAGLGVSIPTAGLVITAYAATVVFGGPLVTGLTTRMSRRSLLLALMVTATVGNVIAAFAPNYAVLVVGRIVAALSHGTFAAASFVVAASLVPPEKAGSAVSKVLLGFNLASVLGVPLGTLIGQQFGWQAPFRTTAALSLVCVVLLAVLIPGGAEGTPTSVRDELRVFTKKEIRIGILTTALATGGFFTVVTYMVPLATQVGGFPAASVPVMLVVYGIGSILGNWIGGRLADRALLPTLAGTLAALTVTSALFWVVAPVTALAWAFFFLFAVATFAILPALQGRVLSAAAEAPTLAVTVNVSALQVGATLGSWYGGRVIDTFDVRAVTLACAVLVLLATALGTRSWLRSRTPAPAAAAAPTPAPNEPVEAGTA</sequence>
<comment type="subcellular location">
    <subcellularLocation>
        <location evidence="1">Cell membrane</location>
        <topology evidence="1">Multi-pass membrane protein</topology>
    </subcellularLocation>
</comment>
<feature type="transmembrane region" description="Helical" evidence="7">
    <location>
        <begin position="70"/>
        <end position="93"/>
    </location>
</feature>
<feature type="transmembrane region" description="Helical" evidence="7">
    <location>
        <begin position="321"/>
        <end position="342"/>
    </location>
</feature>
<feature type="transmembrane region" description="Helical" evidence="7">
    <location>
        <begin position="163"/>
        <end position="182"/>
    </location>
</feature>
<proteinExistence type="predicted"/>
<feature type="transmembrane region" description="Helical" evidence="7">
    <location>
        <begin position="235"/>
        <end position="255"/>
    </location>
</feature>
<dbReference type="EMBL" id="JAZBJP010000010">
    <property type="protein sequence ID" value="MEE4421437.1"/>
    <property type="molecule type" value="Genomic_DNA"/>
</dbReference>
<reference evidence="9 10" key="1">
    <citation type="submission" date="2023-12" db="EMBL/GenBank/DDBJ databases">
        <title>30 novel species of actinomycetes from the DSMZ collection.</title>
        <authorList>
            <person name="Nouioui I."/>
        </authorList>
    </citation>
    <scope>NUCLEOTIDE SEQUENCE [LARGE SCALE GENOMIC DNA]</scope>
    <source>
        <strain evidence="9 10">DSM 41528</strain>
    </source>
</reference>
<feature type="transmembrane region" description="Helical" evidence="7">
    <location>
        <begin position="289"/>
        <end position="309"/>
    </location>
</feature>
<evidence type="ECO:0000256" key="4">
    <source>
        <dbReference type="ARBA" id="ARBA00022989"/>
    </source>
</evidence>
<protein>
    <submittedName>
        <fullName evidence="9">MFS transporter</fullName>
    </submittedName>
</protein>
<feature type="transmembrane region" description="Helical" evidence="7">
    <location>
        <begin position="262"/>
        <end position="283"/>
    </location>
</feature>
<comment type="caution">
    <text evidence="9">The sequence shown here is derived from an EMBL/GenBank/DDBJ whole genome shotgun (WGS) entry which is preliminary data.</text>
</comment>
<dbReference type="PANTHER" id="PTHR43124:SF8">
    <property type="entry name" value="INNER MEMBRANE TRANSPORT PROTEIN YDHP"/>
    <property type="match status" value="1"/>
</dbReference>
<dbReference type="InterPro" id="IPR001958">
    <property type="entry name" value="Tet-R_TetA/multi-R_MdtG-like"/>
</dbReference>
<dbReference type="Proteomes" id="UP001307760">
    <property type="component" value="Unassembled WGS sequence"/>
</dbReference>
<evidence type="ECO:0000256" key="7">
    <source>
        <dbReference type="SAM" id="Phobius"/>
    </source>
</evidence>
<feature type="transmembrane region" description="Helical" evidence="7">
    <location>
        <begin position="99"/>
        <end position="120"/>
    </location>
</feature>
<evidence type="ECO:0000256" key="2">
    <source>
        <dbReference type="ARBA" id="ARBA00022475"/>
    </source>
</evidence>
<evidence type="ECO:0000256" key="3">
    <source>
        <dbReference type="ARBA" id="ARBA00022692"/>
    </source>
</evidence>